<evidence type="ECO:0000256" key="1">
    <source>
        <dbReference type="ARBA" id="ARBA00023015"/>
    </source>
</evidence>
<evidence type="ECO:0000256" key="2">
    <source>
        <dbReference type="ARBA" id="ARBA00023125"/>
    </source>
</evidence>
<dbReference type="Pfam" id="PF00392">
    <property type="entry name" value="GntR"/>
    <property type="match status" value="1"/>
</dbReference>
<accession>A0A2T0TEF4</accession>
<dbReference type="GO" id="GO:0003677">
    <property type="term" value="F:DNA binding"/>
    <property type="evidence" value="ECO:0007669"/>
    <property type="project" value="UniProtKB-KW"/>
</dbReference>
<dbReference type="SUPFAM" id="SSF46785">
    <property type="entry name" value="Winged helix' DNA-binding domain"/>
    <property type="match status" value="1"/>
</dbReference>
<keyword evidence="6" id="KW-1185">Reference proteome</keyword>
<dbReference type="InterPro" id="IPR036390">
    <property type="entry name" value="WH_DNA-bd_sf"/>
</dbReference>
<keyword evidence="1" id="KW-0805">Transcription regulation</keyword>
<dbReference type="RefSeq" id="WP_106187512.1">
    <property type="nucleotide sequence ID" value="NZ_PVTF01000003.1"/>
</dbReference>
<evidence type="ECO:0000313" key="5">
    <source>
        <dbReference type="EMBL" id="PRY44031.1"/>
    </source>
</evidence>
<keyword evidence="3" id="KW-0804">Transcription</keyword>
<dbReference type="Gene3D" id="1.10.10.10">
    <property type="entry name" value="Winged helix-like DNA-binding domain superfamily/Winged helix DNA-binding domain"/>
    <property type="match status" value="1"/>
</dbReference>
<dbReference type="PROSITE" id="PS50949">
    <property type="entry name" value="HTH_GNTR"/>
    <property type="match status" value="1"/>
</dbReference>
<name>A0A2T0TEF4_9PSEU</name>
<dbReference type="OrthoDB" id="4164516at2"/>
<evidence type="ECO:0000313" key="6">
    <source>
        <dbReference type="Proteomes" id="UP000239494"/>
    </source>
</evidence>
<sequence length="98" mass="10675">MRPDLDLPALREEFDVSLTALREALEVLSAKGIIDARQERGTFVTPRSSWNVLDGDVTRWRSAGPVDVELLEDLGEVRSIAVPALDVVTSEVVNGVSS</sequence>
<dbReference type="AlphaFoldDB" id="A0A2T0TEF4"/>
<evidence type="ECO:0000259" key="4">
    <source>
        <dbReference type="PROSITE" id="PS50949"/>
    </source>
</evidence>
<dbReference type="InterPro" id="IPR000524">
    <property type="entry name" value="Tscrpt_reg_HTH_GntR"/>
</dbReference>
<dbReference type="Proteomes" id="UP000239494">
    <property type="component" value="Unassembled WGS sequence"/>
</dbReference>
<feature type="domain" description="HTH gntR-type" evidence="4">
    <location>
        <begin position="1"/>
        <end position="47"/>
    </location>
</feature>
<organism evidence="5 6">
    <name type="scientific">Umezawaea tangerina</name>
    <dbReference type="NCBI Taxonomy" id="84725"/>
    <lineage>
        <taxon>Bacteria</taxon>
        <taxon>Bacillati</taxon>
        <taxon>Actinomycetota</taxon>
        <taxon>Actinomycetes</taxon>
        <taxon>Pseudonocardiales</taxon>
        <taxon>Pseudonocardiaceae</taxon>
        <taxon>Umezawaea</taxon>
    </lineage>
</organism>
<proteinExistence type="predicted"/>
<dbReference type="InterPro" id="IPR036388">
    <property type="entry name" value="WH-like_DNA-bd_sf"/>
</dbReference>
<comment type="caution">
    <text evidence="5">The sequence shown here is derived from an EMBL/GenBank/DDBJ whole genome shotgun (WGS) entry which is preliminary data.</text>
</comment>
<dbReference type="EMBL" id="PVTF01000003">
    <property type="protein sequence ID" value="PRY44031.1"/>
    <property type="molecule type" value="Genomic_DNA"/>
</dbReference>
<protein>
    <submittedName>
        <fullName evidence="5">Regulatory GntR family protein</fullName>
    </submittedName>
</protein>
<keyword evidence="2" id="KW-0238">DNA-binding</keyword>
<evidence type="ECO:0000256" key="3">
    <source>
        <dbReference type="ARBA" id="ARBA00023163"/>
    </source>
</evidence>
<reference evidence="5 6" key="1">
    <citation type="submission" date="2018-03" db="EMBL/GenBank/DDBJ databases">
        <title>Genomic Encyclopedia of Archaeal and Bacterial Type Strains, Phase II (KMG-II): from individual species to whole genera.</title>
        <authorList>
            <person name="Goeker M."/>
        </authorList>
    </citation>
    <scope>NUCLEOTIDE SEQUENCE [LARGE SCALE GENOMIC DNA]</scope>
    <source>
        <strain evidence="5 6">DSM 44720</strain>
    </source>
</reference>
<gene>
    <name evidence="5" type="ORF">CLV43_103782</name>
</gene>
<dbReference type="GO" id="GO:0003700">
    <property type="term" value="F:DNA-binding transcription factor activity"/>
    <property type="evidence" value="ECO:0007669"/>
    <property type="project" value="InterPro"/>
</dbReference>